<dbReference type="PROSITE" id="PS00497">
    <property type="entry name" value="TYROSINASE_1"/>
    <property type="match status" value="1"/>
</dbReference>
<organism evidence="14 15">
    <name type="scientific">Crotalaria pallida</name>
    <name type="common">Smooth rattlebox</name>
    <name type="synonym">Crotalaria striata</name>
    <dbReference type="NCBI Taxonomy" id="3830"/>
    <lineage>
        <taxon>Eukaryota</taxon>
        <taxon>Viridiplantae</taxon>
        <taxon>Streptophyta</taxon>
        <taxon>Embryophyta</taxon>
        <taxon>Tracheophyta</taxon>
        <taxon>Spermatophyta</taxon>
        <taxon>Magnoliopsida</taxon>
        <taxon>eudicotyledons</taxon>
        <taxon>Gunneridae</taxon>
        <taxon>Pentapetalae</taxon>
        <taxon>rosids</taxon>
        <taxon>fabids</taxon>
        <taxon>Fabales</taxon>
        <taxon>Fabaceae</taxon>
        <taxon>Papilionoideae</taxon>
        <taxon>50 kb inversion clade</taxon>
        <taxon>genistoids sensu lato</taxon>
        <taxon>core genistoids</taxon>
        <taxon>Crotalarieae</taxon>
        <taxon>Crotalaria</taxon>
    </lineage>
</organism>
<comment type="subcellular location">
    <subcellularLocation>
        <location evidence="1">Plastid</location>
        <location evidence="1">Chloroplast thylakoid lumen</location>
    </subcellularLocation>
</comment>
<feature type="binding site" evidence="9">
    <location>
        <position position="191"/>
    </location>
    <ligand>
        <name>Cu cation</name>
        <dbReference type="ChEBI" id="CHEBI:23378"/>
        <label>A</label>
    </ligand>
</feature>
<dbReference type="AlphaFoldDB" id="A0AAN9E508"/>
<keyword evidence="8 10" id="KW-1015">Disulfide bond</keyword>
<proteinExistence type="inferred from homology"/>
<dbReference type="Pfam" id="PF00264">
    <property type="entry name" value="Tyrosinase"/>
    <property type="match status" value="1"/>
</dbReference>
<evidence type="ECO:0000313" key="14">
    <source>
        <dbReference type="EMBL" id="KAK7246544.1"/>
    </source>
</evidence>
<dbReference type="GO" id="GO:0009543">
    <property type="term" value="C:chloroplast thylakoid lumen"/>
    <property type="evidence" value="ECO:0007669"/>
    <property type="project" value="UniProtKB-SubCell"/>
</dbReference>
<keyword evidence="7" id="KW-0793">Thylakoid</keyword>
<evidence type="ECO:0000256" key="7">
    <source>
        <dbReference type="ARBA" id="ARBA00023078"/>
    </source>
</evidence>
<evidence type="ECO:0000256" key="6">
    <source>
        <dbReference type="ARBA" id="ARBA00023008"/>
    </source>
</evidence>
<dbReference type="PROSITE" id="PS00498">
    <property type="entry name" value="TYROSINASE_2"/>
    <property type="match status" value="1"/>
</dbReference>
<dbReference type="SUPFAM" id="SSF48056">
    <property type="entry name" value="Di-copper centre-containing domain"/>
    <property type="match status" value="1"/>
</dbReference>
<feature type="binding site" evidence="9">
    <location>
        <position position="221"/>
    </location>
    <ligand>
        <name>Cu cation</name>
        <dbReference type="ChEBI" id="CHEBI:23378"/>
        <label>A</label>
    </ligand>
</feature>
<evidence type="ECO:0000256" key="8">
    <source>
        <dbReference type="ARBA" id="ARBA00023157"/>
    </source>
</evidence>
<dbReference type="InterPro" id="IPR022740">
    <property type="entry name" value="Polyphenol_oxidase_C"/>
</dbReference>
<dbReference type="EMBL" id="JAYWIO010000008">
    <property type="protein sequence ID" value="KAK7246544.1"/>
    <property type="molecule type" value="Genomic_DNA"/>
</dbReference>
<accession>A0AAN9E508</accession>
<evidence type="ECO:0000256" key="4">
    <source>
        <dbReference type="ARBA" id="ARBA00022784"/>
    </source>
</evidence>
<evidence type="ECO:0000256" key="5">
    <source>
        <dbReference type="ARBA" id="ARBA00023002"/>
    </source>
</evidence>
<dbReference type="InterPro" id="IPR002227">
    <property type="entry name" value="Tyrosinase_Cu-bd"/>
</dbReference>
<feature type="binding site" evidence="9">
    <location>
        <position position="340"/>
    </location>
    <ligand>
        <name>Cu cation</name>
        <dbReference type="ChEBI" id="CHEBI:23378"/>
        <label>B</label>
    </ligand>
</feature>
<keyword evidence="6 9" id="KW-0186">Copper</keyword>
<dbReference type="PANTHER" id="PTHR11474:SF76">
    <property type="entry name" value="SHKT DOMAIN-CONTAINING PROTEIN"/>
    <property type="match status" value="1"/>
</dbReference>
<keyword evidence="15" id="KW-1185">Reference proteome</keyword>
<comment type="caution">
    <text evidence="14">The sequence shown here is derived from an EMBL/GenBank/DDBJ whole genome shotgun (WGS) entry which is preliminary data.</text>
</comment>
<comment type="cofactor">
    <cofactor evidence="9">
        <name>Cu(2+)</name>
        <dbReference type="ChEBI" id="CHEBI:29036"/>
    </cofactor>
    <text evidence="9">Binds 2 copper ions per subunit.</text>
</comment>
<dbReference type="InterPro" id="IPR050316">
    <property type="entry name" value="Tyrosinase/Hemocyanin"/>
</dbReference>
<keyword evidence="3 9" id="KW-0479">Metal-binding</keyword>
<evidence type="ECO:0000259" key="13">
    <source>
        <dbReference type="PROSITE" id="PS00498"/>
    </source>
</evidence>
<dbReference type="GO" id="GO:0046872">
    <property type="term" value="F:metal ion binding"/>
    <property type="evidence" value="ECO:0007669"/>
    <property type="project" value="UniProtKB-KW"/>
</dbReference>
<keyword evidence="4" id="KW-0883">Thioether bond</keyword>
<evidence type="ECO:0000313" key="15">
    <source>
        <dbReference type="Proteomes" id="UP001372338"/>
    </source>
</evidence>
<protein>
    <recommendedName>
        <fullName evidence="12 13">Tyrosinase copper-binding domain-containing protein</fullName>
    </recommendedName>
</protein>
<feature type="binding site" evidence="9">
    <location>
        <position position="374"/>
    </location>
    <ligand>
        <name>Cu cation</name>
        <dbReference type="ChEBI" id="CHEBI:23378"/>
        <label>B</label>
    </ligand>
</feature>
<name>A0AAN9E508_CROPI</name>
<feature type="disulfide bond" evidence="10">
    <location>
        <begin position="128"/>
        <end position="192"/>
    </location>
</feature>
<evidence type="ECO:0000256" key="2">
    <source>
        <dbReference type="ARBA" id="ARBA00009928"/>
    </source>
</evidence>
<feature type="binding site" evidence="9">
    <location>
        <position position="344"/>
    </location>
    <ligand>
        <name>Cu cation</name>
        <dbReference type="ChEBI" id="CHEBI:23378"/>
        <label>B</label>
    </ligand>
</feature>
<dbReference type="Proteomes" id="UP001372338">
    <property type="component" value="Unassembled WGS sequence"/>
</dbReference>
<dbReference type="InterPro" id="IPR016213">
    <property type="entry name" value="Polyphenol_oxidase"/>
</dbReference>
<evidence type="ECO:0000256" key="11">
    <source>
        <dbReference type="PIRSR" id="PIRSR000290-3"/>
    </source>
</evidence>
<dbReference type="PIRSF" id="PIRSF000290">
    <property type="entry name" value="PPO_plant"/>
    <property type="match status" value="1"/>
</dbReference>
<dbReference type="Pfam" id="PF12142">
    <property type="entry name" value="PPO1_DWL"/>
    <property type="match status" value="1"/>
</dbReference>
<dbReference type="GO" id="GO:0046148">
    <property type="term" value="P:pigment biosynthetic process"/>
    <property type="evidence" value="ECO:0007669"/>
    <property type="project" value="InterPro"/>
</dbReference>
<sequence>MASITPLFFMSPFINVSSNSTISTSSLYPLSRNHCQASKHRKPRHNHHVYKVACNANQNNPTPNLSPEGEQIPHIVGHRRNVLIGLGGLCGATTLSNNPFAFAAPISPPDLSNCGPANIPPGANATNCCPPSFTNYIVDFKFPSSSQPLKVRPAAHLVNDDYLAKYKKALELMKAFPSDDPRNFYRQADVHCAYCNGAYHQVGFPDLDLQVHSSWLFFPWHRWYLYFYERILASLINDHTFALPFWNYDAPDGMQMPSIYTDPKSPLYDPLRTAIHKPPKLIDLDYNLEEDPNASVSANLAIMYRQVVSNGKTPQLFFGSAYRAGDRPDPGAGPIENVPHGPVHGWTGDINQPNTENMGTLYSAARDPIFYSHHSNIDRLWSIWKKLGGNRKDITDHDWLESAFLFYDENKNLVRVKVKDSLDTTKLRYVYQDVDIPWLKNKPTPCRSRVQKVAQRFGNGAAQAAETSRSVKFPLVLDSVVSTNVKRPNKSRSKKEKEEKEEVLVIEGIEFDGNKAVKFDVLINDEDDKQIRPDNTEFAGSFVSVPHSHKHKNNNITTCLRLGLTDLLEDLEADDDDSVVVTLVPRYGKGLVKIRGIKIELVED</sequence>
<keyword evidence="5" id="KW-0560">Oxidoreductase</keyword>
<reference evidence="14 15" key="1">
    <citation type="submission" date="2024-01" db="EMBL/GenBank/DDBJ databases">
        <title>The genomes of 5 underutilized Papilionoideae crops provide insights into root nodulation and disease resistanc.</title>
        <authorList>
            <person name="Yuan L."/>
        </authorList>
    </citation>
    <scope>NUCLEOTIDE SEQUENCE [LARGE SCALE GENOMIC DNA]</scope>
    <source>
        <strain evidence="14">ZHUSHIDOU_FW_LH</strain>
        <tissue evidence="14">Leaf</tissue>
    </source>
</reference>
<gene>
    <name evidence="14" type="ORF">RIF29_41413</name>
</gene>
<dbReference type="Gene3D" id="1.10.1280.10">
    <property type="entry name" value="Di-copper center containing domain from catechol oxidase"/>
    <property type="match status" value="1"/>
</dbReference>
<dbReference type="InterPro" id="IPR022739">
    <property type="entry name" value="Polyphenol_oxidase_cen"/>
</dbReference>
<feature type="binding site" evidence="9">
    <location>
        <position position="212"/>
    </location>
    <ligand>
        <name>Cu cation</name>
        <dbReference type="ChEBI" id="CHEBI:23378"/>
        <label>A</label>
    </ligand>
</feature>
<evidence type="ECO:0000259" key="12">
    <source>
        <dbReference type="PROSITE" id="PS00497"/>
    </source>
</evidence>
<evidence type="ECO:0000256" key="1">
    <source>
        <dbReference type="ARBA" id="ARBA00004456"/>
    </source>
</evidence>
<comment type="similarity">
    <text evidence="2">Belongs to the tyrosinase family.</text>
</comment>
<feature type="disulfide bond" evidence="10">
    <location>
        <begin position="114"/>
        <end position="129"/>
    </location>
</feature>
<dbReference type="FunFam" id="1.10.1280.10:FF:000007">
    <property type="entry name" value="Polyphenol oxidase, chloroplastic"/>
    <property type="match status" value="1"/>
</dbReference>
<dbReference type="PANTHER" id="PTHR11474">
    <property type="entry name" value="TYROSINASE FAMILY MEMBER"/>
    <property type="match status" value="1"/>
</dbReference>
<evidence type="ECO:0000256" key="10">
    <source>
        <dbReference type="PIRSR" id="PIRSR000290-2"/>
    </source>
</evidence>
<feature type="domain" description="Tyrosinase copper-binding" evidence="12">
    <location>
        <begin position="212"/>
        <end position="229"/>
    </location>
</feature>
<feature type="domain" description="Tyrosinase copper-binding" evidence="13">
    <location>
        <begin position="367"/>
        <end position="378"/>
    </location>
</feature>
<dbReference type="PRINTS" id="PR00092">
    <property type="entry name" value="TYROSINASE"/>
</dbReference>
<evidence type="ECO:0000256" key="3">
    <source>
        <dbReference type="ARBA" id="ARBA00022723"/>
    </source>
</evidence>
<dbReference type="Pfam" id="PF12143">
    <property type="entry name" value="PPO1_KFDV"/>
    <property type="match status" value="1"/>
</dbReference>
<feature type="cross-link" description="2'-(S-cysteinyl)-histidine (Cys-His)" evidence="11">
    <location>
        <begin position="195"/>
        <end position="212"/>
    </location>
</feature>
<evidence type="ECO:0000256" key="9">
    <source>
        <dbReference type="PIRSR" id="PIRSR000290-1"/>
    </source>
</evidence>
<dbReference type="GO" id="GO:0004097">
    <property type="term" value="F:catechol oxidase activity"/>
    <property type="evidence" value="ECO:0007669"/>
    <property type="project" value="InterPro"/>
</dbReference>
<dbReference type="InterPro" id="IPR008922">
    <property type="entry name" value="Di-copper_centre_dom_sf"/>
</dbReference>